<dbReference type="EMBL" id="JALKCG010000006">
    <property type="protein sequence ID" value="MCK0209215.1"/>
    <property type="molecule type" value="Genomic_DNA"/>
</dbReference>
<evidence type="ECO:0000259" key="2">
    <source>
        <dbReference type="Pfam" id="PF14067"/>
    </source>
</evidence>
<keyword evidence="1" id="KW-1133">Transmembrane helix</keyword>
<proteinExistence type="predicted"/>
<protein>
    <submittedName>
        <fullName evidence="3">LssY C-terminal domain-containing protein</fullName>
    </submittedName>
</protein>
<dbReference type="InterPro" id="IPR025902">
    <property type="entry name" value="LssY-like-C_dom"/>
</dbReference>
<sequence length="268" mass="29443">MAVVEKERRMWHWVLLVVLAWAGLAYILLPRLWTHHERQPGIAHLPMVTQTKQGIPGDPIDVGLVGTRDDVVRAMIAAGWTPADPVTLKSSIEIVGSVLLRRPDPKAPVSPLYYDGRVEDLAFEKEIGRSADRRDHVRFWKVLDAGEEGAPVWLGSATYDKGVGLSHYTGAVTHHIGPDVDAVRDLLVDDLKAAGMVRTLYQVTGVGPTLFGRNGGGDRYYTDGEVWLARLTVNGEKNANPPTIVSPPPAVLMKDNLWRQIAGLVGDR</sequence>
<feature type="transmembrane region" description="Helical" evidence="1">
    <location>
        <begin position="12"/>
        <end position="29"/>
    </location>
</feature>
<organism evidence="3 4">
    <name type="scientific">Ancylobacter koreensis</name>
    <dbReference type="NCBI Taxonomy" id="266121"/>
    <lineage>
        <taxon>Bacteria</taxon>
        <taxon>Pseudomonadati</taxon>
        <taxon>Pseudomonadota</taxon>
        <taxon>Alphaproteobacteria</taxon>
        <taxon>Hyphomicrobiales</taxon>
        <taxon>Xanthobacteraceae</taxon>
        <taxon>Ancylobacter</taxon>
    </lineage>
</organism>
<evidence type="ECO:0000256" key="1">
    <source>
        <dbReference type="SAM" id="Phobius"/>
    </source>
</evidence>
<dbReference type="Pfam" id="PF14067">
    <property type="entry name" value="LssY_C"/>
    <property type="match status" value="1"/>
</dbReference>
<dbReference type="RefSeq" id="WP_247201726.1">
    <property type="nucleotide sequence ID" value="NZ_JALKCG010000006.1"/>
</dbReference>
<name>A0ABT0DPK6_9HYPH</name>
<evidence type="ECO:0000313" key="3">
    <source>
        <dbReference type="EMBL" id="MCK0209215.1"/>
    </source>
</evidence>
<evidence type="ECO:0000313" key="4">
    <source>
        <dbReference type="Proteomes" id="UP001202867"/>
    </source>
</evidence>
<reference evidence="4" key="1">
    <citation type="submission" date="2023-07" db="EMBL/GenBank/DDBJ databases">
        <title>Ancylobacter moscoviensis sp. nov., facultatively methylotrophic bacteria from activated sludge and the reclassification of Starkeya novella (Starkey 1934) Kelly et al. 2000 as Ancylobacter novellus comb. nov., Starkeya koreensis Im et al. 2006 as Ancylobacter koreensis comb.nov., Angulomicrobium tetraedrale Vasil'eva et al. 1986 as Ancylobacter tetraedralis comb. nov., Angulomicrobium amanitiforme Fritz et al. 2004 as Ancylobacter amanitiformis comb. nov. and Methylorhabdus multivorans Doronina et al. 1996 as Ancylobacter multivorans comb. nov. and emended description of the genus Ancylobacter.</title>
        <authorList>
            <person name="Doronina N."/>
            <person name="Chemodurova A."/>
            <person name="Grouzdev D."/>
            <person name="Koziaeva V."/>
            <person name="Shi W."/>
            <person name="Wu L."/>
            <person name="Kaparullina E."/>
        </authorList>
    </citation>
    <scope>NUCLEOTIDE SEQUENCE [LARGE SCALE GENOMIC DNA]</scope>
    <source>
        <strain evidence="4">Jip08</strain>
    </source>
</reference>
<dbReference type="Proteomes" id="UP001202867">
    <property type="component" value="Unassembled WGS sequence"/>
</dbReference>
<accession>A0ABT0DPK6</accession>
<gene>
    <name evidence="3" type="ORF">MWN33_14360</name>
</gene>
<keyword evidence="4" id="KW-1185">Reference proteome</keyword>
<keyword evidence="1" id="KW-0812">Transmembrane</keyword>
<comment type="caution">
    <text evidence="3">The sequence shown here is derived from an EMBL/GenBank/DDBJ whole genome shotgun (WGS) entry which is preliminary data.</text>
</comment>
<feature type="domain" description="LssY-like C-terminal" evidence="2">
    <location>
        <begin position="44"/>
        <end position="225"/>
    </location>
</feature>
<keyword evidence="1" id="KW-0472">Membrane</keyword>